<evidence type="ECO:0000256" key="9">
    <source>
        <dbReference type="ARBA" id="ARBA00022960"/>
    </source>
</evidence>
<evidence type="ECO:0000256" key="8">
    <source>
        <dbReference type="ARBA" id="ARBA00022801"/>
    </source>
</evidence>
<feature type="domain" description="Penicillin-binding protein dimerisation" evidence="16">
    <location>
        <begin position="60"/>
        <end position="231"/>
    </location>
</feature>
<evidence type="ECO:0000256" key="5">
    <source>
        <dbReference type="ARBA" id="ARBA00022645"/>
    </source>
</evidence>
<evidence type="ECO:0000256" key="13">
    <source>
        <dbReference type="ARBA" id="ARBA00023316"/>
    </source>
</evidence>
<dbReference type="NCBIfam" id="TIGR03423">
    <property type="entry name" value="pbp2_mrdA"/>
    <property type="match status" value="1"/>
</dbReference>
<dbReference type="Proteomes" id="UP001628193">
    <property type="component" value="Unassembled WGS sequence"/>
</dbReference>
<evidence type="ECO:0000256" key="10">
    <source>
        <dbReference type="ARBA" id="ARBA00022984"/>
    </source>
</evidence>
<dbReference type="Pfam" id="PF03717">
    <property type="entry name" value="PBP_dimer"/>
    <property type="match status" value="1"/>
</dbReference>
<dbReference type="Gene3D" id="3.30.1390.30">
    <property type="entry name" value="Penicillin-binding protein 2a, domain 3"/>
    <property type="match status" value="1"/>
</dbReference>
<proteinExistence type="predicted"/>
<keyword evidence="3" id="KW-1003">Cell membrane</keyword>
<evidence type="ECO:0000256" key="12">
    <source>
        <dbReference type="ARBA" id="ARBA00023136"/>
    </source>
</evidence>
<keyword evidence="11 14" id="KW-1133">Transmembrane helix</keyword>
<evidence type="ECO:0000256" key="3">
    <source>
        <dbReference type="ARBA" id="ARBA00022475"/>
    </source>
</evidence>
<evidence type="ECO:0000256" key="11">
    <source>
        <dbReference type="ARBA" id="ARBA00022989"/>
    </source>
</evidence>
<dbReference type="InterPro" id="IPR050515">
    <property type="entry name" value="Beta-lactam/transpept"/>
</dbReference>
<keyword evidence="13" id="KW-0961">Cell wall biogenesis/degradation</keyword>
<dbReference type="EMBL" id="BAAFGK010000004">
    <property type="protein sequence ID" value="GAB0057541.1"/>
    <property type="molecule type" value="Genomic_DNA"/>
</dbReference>
<feature type="domain" description="Penicillin-binding protein transpeptidase" evidence="15">
    <location>
        <begin position="263"/>
        <end position="593"/>
    </location>
</feature>
<reference evidence="17 18" key="1">
    <citation type="submission" date="2024-09" db="EMBL/GenBank/DDBJ databases">
        <title>Draft genome sequence of Candidatus Magnetaquicoccaceae bacterium FCR-1.</title>
        <authorList>
            <person name="Shimoshige H."/>
            <person name="Shimamura S."/>
            <person name="Taoka A."/>
            <person name="Kobayashi H."/>
            <person name="Maekawa T."/>
        </authorList>
    </citation>
    <scope>NUCLEOTIDE SEQUENCE [LARGE SCALE GENOMIC DNA]</scope>
    <source>
        <strain evidence="17 18">FCR-1</strain>
    </source>
</reference>
<evidence type="ECO:0000256" key="4">
    <source>
        <dbReference type="ARBA" id="ARBA00022519"/>
    </source>
</evidence>
<organism evidence="17 18">
    <name type="scientific">Candidatus Magnetaquiglobus chichijimensis</name>
    <dbReference type="NCBI Taxonomy" id="3141448"/>
    <lineage>
        <taxon>Bacteria</taxon>
        <taxon>Pseudomonadati</taxon>
        <taxon>Pseudomonadota</taxon>
        <taxon>Magnetococcia</taxon>
        <taxon>Magnetococcales</taxon>
        <taxon>Candidatus Magnetaquicoccaceae</taxon>
        <taxon>Candidatus Magnetaquiglobus</taxon>
    </lineage>
</organism>
<keyword evidence="9" id="KW-0133">Cell shape</keyword>
<feature type="transmembrane region" description="Helical" evidence="14">
    <location>
        <begin position="17"/>
        <end position="36"/>
    </location>
</feature>
<comment type="caution">
    <text evidence="17">The sequence shown here is derived from an EMBL/GenBank/DDBJ whole genome shotgun (WGS) entry which is preliminary data.</text>
</comment>
<gene>
    <name evidence="17" type="primary">mrdA</name>
    <name evidence="17" type="ORF">SIID45300_01871</name>
</gene>
<evidence type="ECO:0000259" key="15">
    <source>
        <dbReference type="Pfam" id="PF00905"/>
    </source>
</evidence>
<dbReference type="InterPro" id="IPR036138">
    <property type="entry name" value="PBP_dimer_sf"/>
</dbReference>
<dbReference type="Pfam" id="PF00905">
    <property type="entry name" value="Transpeptidase"/>
    <property type="match status" value="1"/>
</dbReference>
<keyword evidence="5 17" id="KW-0121">Carboxypeptidase</keyword>
<keyword evidence="4" id="KW-0997">Cell inner membrane</keyword>
<evidence type="ECO:0000313" key="17">
    <source>
        <dbReference type="EMBL" id="GAB0057541.1"/>
    </source>
</evidence>
<dbReference type="InterPro" id="IPR001460">
    <property type="entry name" value="PCN-bd_Tpept"/>
</dbReference>
<evidence type="ECO:0000256" key="1">
    <source>
        <dbReference type="ARBA" id="ARBA00004167"/>
    </source>
</evidence>
<keyword evidence="10" id="KW-0573">Peptidoglycan synthesis</keyword>
<dbReference type="InterPro" id="IPR017790">
    <property type="entry name" value="Penicillin-binding_protein_2"/>
</dbReference>
<name>A0ABQ0C9H3_9PROT</name>
<dbReference type="PANTHER" id="PTHR30627">
    <property type="entry name" value="PEPTIDOGLYCAN D,D-TRANSPEPTIDASE"/>
    <property type="match status" value="1"/>
</dbReference>
<keyword evidence="7 14" id="KW-0812">Transmembrane</keyword>
<dbReference type="GO" id="GO:0009002">
    <property type="term" value="F:serine-type D-Ala-D-Ala carboxypeptidase activity"/>
    <property type="evidence" value="ECO:0007669"/>
    <property type="project" value="UniProtKB-EC"/>
</dbReference>
<evidence type="ECO:0000313" key="18">
    <source>
        <dbReference type="Proteomes" id="UP001628193"/>
    </source>
</evidence>
<keyword evidence="12 14" id="KW-0472">Membrane</keyword>
<dbReference type="InterPro" id="IPR005311">
    <property type="entry name" value="PBP_dimer"/>
</dbReference>
<dbReference type="Gene3D" id="3.40.710.10">
    <property type="entry name" value="DD-peptidase/beta-lactamase superfamily"/>
    <property type="match status" value="1"/>
</dbReference>
<dbReference type="InterPro" id="IPR012338">
    <property type="entry name" value="Beta-lactam/transpept-like"/>
</dbReference>
<dbReference type="SUPFAM" id="SSF56601">
    <property type="entry name" value="beta-lactamase/transpeptidase-like"/>
    <property type="match status" value="1"/>
</dbReference>
<evidence type="ECO:0000256" key="2">
    <source>
        <dbReference type="ARBA" id="ARBA00004236"/>
    </source>
</evidence>
<evidence type="ECO:0000256" key="14">
    <source>
        <dbReference type="SAM" id="Phobius"/>
    </source>
</evidence>
<sequence>MLDDDREQFRGDARRRLLLVGGGLGLGFFMLGARLFHLQVMRGGEYRTLAEDNRISLKPISAQRGRIFDRENRLLVENSPDYEVVVIPELSGSLRMLLKRLSRYIELSEEEIKHLLQMARKQRSFLPLRVKSHLTWEQVGSIEVRIHEFPGVDLQSQSVRSYPFDALACHILGYLGEPSENDRKRFPRISFRSGDLIGKSGVEQRFEEVLRGREGVLEMEVNAVGRHVRELHRNPPESGEDLQLTLDMDLQREAQEALGGEMGAVVAMDPNNGEILAMVSTPTFDPNQFIRGFTHAQWQEVMNDPNRPLINKALQGHYPPGSTFKIVTAMAGLVSGKLDPRETVPCNGYLVKEEQRFYCWRRHGHGNVALQQAFTQSCDVYFYKLAERLGIDVIERQARKMGLGGLTGIDLEGERPGLIPSRTWKRKVFKTSWFPGETYITGIGQGYVLTTPLQLAVMVSCMGNGGTVYRPLLRKLQPGQEPEVVTRNYFSASHMEIMRQCLEGVVHDPNGTAYKTRLEGIRVGGKTGTSQVARHKREKSGQIIKTTNEKLQDHALYVCLAPVDRPRIVVVVIVEHGGHGGATAAPVAKRVLERYFSKYGGGT</sequence>
<keyword evidence="18" id="KW-1185">Reference proteome</keyword>
<evidence type="ECO:0000259" key="16">
    <source>
        <dbReference type="Pfam" id="PF03717"/>
    </source>
</evidence>
<evidence type="ECO:0000256" key="6">
    <source>
        <dbReference type="ARBA" id="ARBA00022670"/>
    </source>
</evidence>
<comment type="subcellular location">
    <subcellularLocation>
        <location evidence="2">Cell membrane</location>
    </subcellularLocation>
    <subcellularLocation>
        <location evidence="1">Membrane</location>
        <topology evidence="1">Single-pass membrane protein</topology>
    </subcellularLocation>
</comment>
<dbReference type="SUPFAM" id="SSF56519">
    <property type="entry name" value="Penicillin binding protein dimerisation domain"/>
    <property type="match status" value="1"/>
</dbReference>
<dbReference type="Gene3D" id="3.90.1310.10">
    <property type="entry name" value="Penicillin-binding protein 2a (Domain 2)"/>
    <property type="match status" value="1"/>
</dbReference>
<dbReference type="RefSeq" id="WP_420905237.1">
    <property type="nucleotide sequence ID" value="NZ_BAAFGK010000004.1"/>
</dbReference>
<evidence type="ECO:0000256" key="7">
    <source>
        <dbReference type="ARBA" id="ARBA00022692"/>
    </source>
</evidence>
<keyword evidence="6" id="KW-0645">Protease</keyword>
<protein>
    <submittedName>
        <fullName evidence="17">Peptidoglycan D,D-transpeptidase MrdA</fullName>
        <ecNumber evidence="17">3.4.16.4</ecNumber>
    </submittedName>
</protein>
<keyword evidence="8 17" id="KW-0378">Hydrolase</keyword>
<dbReference type="EC" id="3.4.16.4" evidence="17"/>
<accession>A0ABQ0C9H3</accession>
<dbReference type="PANTHER" id="PTHR30627:SF2">
    <property type="entry name" value="PEPTIDOGLYCAN D,D-TRANSPEPTIDASE MRDA"/>
    <property type="match status" value="1"/>
</dbReference>